<dbReference type="PROSITE" id="PS50075">
    <property type="entry name" value="CARRIER"/>
    <property type="match status" value="2"/>
</dbReference>
<dbReference type="InterPro" id="IPR023213">
    <property type="entry name" value="CAT-like_dom_sf"/>
</dbReference>
<dbReference type="Gene3D" id="3.30.559.30">
    <property type="entry name" value="Nonribosomal peptide synthetase, condensation domain"/>
    <property type="match status" value="2"/>
</dbReference>
<dbReference type="SUPFAM" id="SSF52777">
    <property type="entry name" value="CoA-dependent acyltransferases"/>
    <property type="match status" value="4"/>
</dbReference>
<dbReference type="Pfam" id="PF00668">
    <property type="entry name" value="Condensation"/>
    <property type="match status" value="2"/>
</dbReference>
<dbReference type="InterPro" id="IPR006162">
    <property type="entry name" value="Ppantetheine_attach_site"/>
</dbReference>
<dbReference type="InterPro" id="IPR029058">
    <property type="entry name" value="AB_hydrolase_fold"/>
</dbReference>
<dbReference type="InterPro" id="IPR020845">
    <property type="entry name" value="AMP-binding_CS"/>
</dbReference>
<dbReference type="InterPro" id="IPR025110">
    <property type="entry name" value="AMP-bd_C"/>
</dbReference>
<dbReference type="InterPro" id="IPR000873">
    <property type="entry name" value="AMP-dep_synth/lig_dom"/>
</dbReference>
<proteinExistence type="predicted"/>
<protein>
    <recommendedName>
        <fullName evidence="4">Carrier domain-containing protein</fullName>
    </recommendedName>
</protein>
<dbReference type="Pfam" id="PF00501">
    <property type="entry name" value="AMP-binding"/>
    <property type="match status" value="2"/>
</dbReference>
<dbReference type="GO" id="GO:0005737">
    <property type="term" value="C:cytoplasm"/>
    <property type="evidence" value="ECO:0007669"/>
    <property type="project" value="TreeGrafter"/>
</dbReference>
<evidence type="ECO:0000256" key="1">
    <source>
        <dbReference type="ARBA" id="ARBA00001957"/>
    </source>
</evidence>
<dbReference type="GO" id="GO:0043041">
    <property type="term" value="P:amino acid activation for nonribosomal peptide biosynthetic process"/>
    <property type="evidence" value="ECO:0007669"/>
    <property type="project" value="TreeGrafter"/>
</dbReference>
<evidence type="ECO:0000313" key="5">
    <source>
        <dbReference type="EMBL" id="GIJ35335.1"/>
    </source>
</evidence>
<dbReference type="GO" id="GO:0031177">
    <property type="term" value="F:phosphopantetheine binding"/>
    <property type="evidence" value="ECO:0007669"/>
    <property type="project" value="InterPro"/>
</dbReference>
<dbReference type="SMART" id="SM01294">
    <property type="entry name" value="PKS_PP_betabranch"/>
    <property type="match status" value="1"/>
</dbReference>
<dbReference type="PROSITE" id="PS00012">
    <property type="entry name" value="PHOSPHOPANTETHEINE"/>
    <property type="match status" value="2"/>
</dbReference>
<dbReference type="SUPFAM" id="SSF53474">
    <property type="entry name" value="alpha/beta-Hydrolases"/>
    <property type="match status" value="1"/>
</dbReference>
<dbReference type="InterPro" id="IPR010071">
    <property type="entry name" value="AA_adenyl_dom"/>
</dbReference>
<dbReference type="InterPro" id="IPR009081">
    <property type="entry name" value="PP-bd_ACP"/>
</dbReference>
<feature type="domain" description="Carrier" evidence="4">
    <location>
        <begin position="2029"/>
        <end position="2104"/>
    </location>
</feature>
<reference evidence="5" key="1">
    <citation type="submission" date="2021-01" db="EMBL/GenBank/DDBJ databases">
        <title>Whole genome shotgun sequence of Verrucosispora sediminis NBRC 107745.</title>
        <authorList>
            <person name="Komaki H."/>
            <person name="Tamura T."/>
        </authorList>
    </citation>
    <scope>NUCLEOTIDE SEQUENCE</scope>
    <source>
        <strain evidence="5">NBRC 107745</strain>
    </source>
</reference>
<dbReference type="GO" id="GO:0008610">
    <property type="term" value="P:lipid biosynthetic process"/>
    <property type="evidence" value="ECO:0007669"/>
    <property type="project" value="UniProtKB-ARBA"/>
</dbReference>
<dbReference type="InterPro" id="IPR001242">
    <property type="entry name" value="Condensation_dom"/>
</dbReference>
<evidence type="ECO:0000313" key="6">
    <source>
        <dbReference type="Proteomes" id="UP000607311"/>
    </source>
</evidence>
<dbReference type="Gene3D" id="3.30.559.10">
    <property type="entry name" value="Chloramphenicol acetyltransferase-like domain"/>
    <property type="match status" value="2"/>
</dbReference>
<dbReference type="CDD" id="cd19531">
    <property type="entry name" value="LCL_NRPS-like"/>
    <property type="match status" value="1"/>
</dbReference>
<feature type="domain" description="Carrier" evidence="4">
    <location>
        <begin position="982"/>
        <end position="1056"/>
    </location>
</feature>
<dbReference type="OrthoDB" id="5476914at2"/>
<dbReference type="GO" id="GO:0044550">
    <property type="term" value="P:secondary metabolite biosynthetic process"/>
    <property type="evidence" value="ECO:0007669"/>
    <property type="project" value="TreeGrafter"/>
</dbReference>
<dbReference type="FunFam" id="2.30.38.10:FF:000001">
    <property type="entry name" value="Non-ribosomal peptide synthetase PvdI"/>
    <property type="match status" value="1"/>
</dbReference>
<dbReference type="FunFam" id="3.40.50.980:FF:000002">
    <property type="entry name" value="Enterobactin synthetase component F"/>
    <property type="match status" value="1"/>
</dbReference>
<dbReference type="PROSITE" id="PS00455">
    <property type="entry name" value="AMP_BINDING"/>
    <property type="match status" value="2"/>
</dbReference>
<name>A0A9W5UVF1_9ACTN</name>
<dbReference type="Gene3D" id="3.40.50.1820">
    <property type="entry name" value="alpha/beta hydrolase"/>
    <property type="match status" value="1"/>
</dbReference>
<dbReference type="CDD" id="cd12117">
    <property type="entry name" value="A_NRPS_Srf_like"/>
    <property type="match status" value="1"/>
</dbReference>
<dbReference type="Pfam" id="PF00550">
    <property type="entry name" value="PP-binding"/>
    <property type="match status" value="2"/>
</dbReference>
<dbReference type="Proteomes" id="UP000607311">
    <property type="component" value="Unassembled WGS sequence"/>
</dbReference>
<keyword evidence="3" id="KW-0597">Phosphoprotein</keyword>
<keyword evidence="6" id="KW-1185">Reference proteome</keyword>
<dbReference type="InterPro" id="IPR020806">
    <property type="entry name" value="PKS_PP-bd"/>
</dbReference>
<evidence type="ECO:0000259" key="4">
    <source>
        <dbReference type="PROSITE" id="PS50075"/>
    </source>
</evidence>
<dbReference type="SMART" id="SM00823">
    <property type="entry name" value="PKS_PP"/>
    <property type="match status" value="2"/>
</dbReference>
<dbReference type="Gene3D" id="3.40.50.12780">
    <property type="entry name" value="N-terminal domain of ligase-like"/>
    <property type="match status" value="1"/>
</dbReference>
<dbReference type="InterPro" id="IPR001031">
    <property type="entry name" value="Thioesterase"/>
</dbReference>
<dbReference type="InterPro" id="IPR045851">
    <property type="entry name" value="AMP-bd_C_sf"/>
</dbReference>
<dbReference type="PANTHER" id="PTHR45527">
    <property type="entry name" value="NONRIBOSOMAL PEPTIDE SYNTHETASE"/>
    <property type="match status" value="1"/>
</dbReference>
<sequence>MTETIDRAGLRAELLRRRLVGAATAAPDEGITRVSRETPPALSFAQRRLWILDQVRPGGTEYLASAGLRLFGPLEPGALRAALDAIVARHEVLRTRYVVVDGEPGQVIDPPQPATLHEVDLRGLDPAAQDERIAGWMTHDRAPVDLATGPVLTGTLARLADEEHALVVTLHHIAFDGWSEQVLWRELDRLYTAALTGGPSPLAPLPVQYADFAAWQRDAMSGAKLDRQLDYWRQALAGATALELPLDRPRPQVRDSACDLVPFAVSASDARALHELARQSGATPFMVLMAVYAITLGRFGRSNDITIGTPVACRDRAEVQDLIGLFLNTLVLRTDLSGDPSFREVLRRVKEMALGAYAHQELPFERLVDELAPVRDASRTPLFSTMFLWANGDSTARRVGELRAEELPVGESDAKFDLTLVVVDQPDGTLTGFLNYATALFDRDTVERFASHFTALVGSIAATPDAPVSQLVESPPAERELVLRTWNETEVAYPTGTLPELFAQQVARTPDAVALRFEGEDVSYAELDRRVDRLARYLVDAGVGPESIVGVCRRRGVELVVALLAIQRAGGAYLPLDPDHPAERRDYMCADAGVTIVLTDGESAISGNGPASASPTPAGPDHPAYVIYTSGSTGRPKGVVVTHRAIVNRLRWMQDAYRLDDSDRVLQKTPYSFDVSVWEFFWPLITGATLVIARPDGHRDPHYLADLIATEQVTTLHFVPSMLRVFLAESFGPLPSVRRMICSGEALPADLVAAVHERIGCELHNLYGPTEAAVDVTAVRCLPGTPVTIGRPIANTRTYIVDENLRPVPIGVPGELLLGGVQLARGYLSRPELTAQRFVPDPFAASGGGGGRLYRTGDLARYLPDGRIDYLGRLDDQVKIRGHRVELGEIEAVAAEHPAVSAVAVAVHDGQLVGYLVARDTDAGVEVSDVASFLRGRLPEAMIPSHWQLLPALPLTTSGKTDRRALPAPTPGRAWAAGAYVAPRTEAEGVVTEALAAALGIDRIGVHDRFFDVGGDSIRAIRAIGTLRRGGLNLSVQDIFTHQTAAQLATLADRPATGADEAPVGRFEQLDPADRDRLPDGLVDAYPMGQVQAGMVYEMLVNGSHPAYQNVTSFDIADDGPFSLAALQQAAQWLVDRHEILRTTFHPSGYTEPMQLVHAEARVEVGFDDLRELAEAEQQDILERYRETMKLAMLPIDHAPQLRWHVHRTGERTWVLTHTECHAILDGWSHHSLIAELRDTYRAIRDADPDALKPPPPGRYADFVRLERRSLSAGPDEQFWRSRVDEYDRIALPADTAPAGHGAVPELRMSWRHLEPGLRELAARTQTSLKAVLHTAHLAMIGAITGQRRFFSGLVVNGRPELLRGDEVMGMYLNTVPFAVDLRTPRWRDLVRAVFAEELAVWPHRRYPIPAMQRAWGAGTPLISSIFSYLDFHVLDAQEDVFGAVVDDSPNEFTLVTLTFPGELRLECRAGWATQERLTALGETFLELLTAMIADGGANPVDLSSTPAHRFTEPQQDWPALPEACVTDLFTAQAQARPDAVALECGDSRLTYGELDARANQLAWALREHGVGLETPVAVCMDRGIDTVVALLGILKAGGCYLPLDPKYPDGRIEYLLDDSGAQVLVSGPAHAHRFVARAGLTTLNLDSDWWSDGSRPTTAPQVALSPENLAYITYTSGSTGRPKGVLVPHRGVVRLVHGQEYARLDAEQVMLQICTLAFDASTFEVWGALCNGARLVVSPEMPTADGLDELLRRHGVTVLCLPTGLFNTMMDVRPQALAGVREVVVGGEVLPPLQVRKAMEHGVLVSNGYGPTETTTFATVHPRIPLPALTDVIPIGKPIHHTYVHVVDENLDPVPFGVPGELLLGGPGVARGYQSRPDLTAERFVPDPSGHAPGNRLYRTGDLVRQDPDGTIHFIGRRDHQVKIRGHRVELGEVEAAIAELPTVRAAAAAAYQGVDGVKQLVGYVVLDEDGPADPARLGDVMRSRVPGFLVPTAWVRLDRLPLNNNGKLDRAALPRPAATTSVREYSAPRTPTEVAVAEVWTEVFRLPRVGRDDDFFDLGGHSLLTLRAIAMLRDRHDIETTVRTFVEHRTLAALAASIDGERQPATALLWLRRTGDQPPLVCVHPGGGSAHWYRRLAEHLDPNLPVVAFEWPGPDPSTGSVPSTEEMATRYLAELREAVPQGPYRIFSWCGGSGVSTEMASRLMAEGEEVTFILLDPGQDAWQKEHLWSEYALIKQCVTNLERLDAAPPDEDTSVLRQETLALLEHIVDDIVGNDGITLPERGAGTMWLPAARMWEEVMEMVLSYRDRPYAGHLDLIVSDELAQGEHEVVSSGQSYGDYLQRWRERTAGLGVHRAKGEHFSVMKEYVADLAGILTGLIDKPAGRR</sequence>
<dbReference type="InterPro" id="IPR036736">
    <property type="entry name" value="ACP-like_sf"/>
</dbReference>
<comment type="cofactor">
    <cofactor evidence="1">
        <name>pantetheine 4'-phosphate</name>
        <dbReference type="ChEBI" id="CHEBI:47942"/>
    </cofactor>
</comment>
<comment type="caution">
    <text evidence="5">The sequence shown here is derived from an EMBL/GenBank/DDBJ whole genome shotgun (WGS) entry which is preliminary data.</text>
</comment>
<dbReference type="Gene3D" id="3.30.300.30">
    <property type="match status" value="2"/>
</dbReference>
<organism evidence="5 6">
    <name type="scientific">Micromonospora sediminimaris</name>
    <dbReference type="NCBI Taxonomy" id="547162"/>
    <lineage>
        <taxon>Bacteria</taxon>
        <taxon>Bacillati</taxon>
        <taxon>Actinomycetota</taxon>
        <taxon>Actinomycetes</taxon>
        <taxon>Micromonosporales</taxon>
        <taxon>Micromonosporaceae</taxon>
        <taxon>Micromonospora</taxon>
    </lineage>
</organism>
<dbReference type="Gene3D" id="3.40.50.980">
    <property type="match status" value="2"/>
</dbReference>
<accession>A0A9W5UVF1</accession>
<gene>
    <name evidence="5" type="ORF">Vse01_44830</name>
</gene>
<dbReference type="Pfam" id="PF13193">
    <property type="entry name" value="AMP-binding_C"/>
    <property type="match status" value="2"/>
</dbReference>
<dbReference type="Pfam" id="PF00975">
    <property type="entry name" value="Thioesterase"/>
    <property type="match status" value="1"/>
</dbReference>
<dbReference type="InterPro" id="IPR042099">
    <property type="entry name" value="ANL_N_sf"/>
</dbReference>
<keyword evidence="2" id="KW-0596">Phosphopantetheine</keyword>
<dbReference type="FunFam" id="3.40.50.980:FF:000001">
    <property type="entry name" value="Non-ribosomal peptide synthetase"/>
    <property type="match status" value="1"/>
</dbReference>
<evidence type="ECO:0000256" key="3">
    <source>
        <dbReference type="ARBA" id="ARBA00022553"/>
    </source>
</evidence>
<dbReference type="SUPFAM" id="SSF56801">
    <property type="entry name" value="Acetyl-CoA synthetase-like"/>
    <property type="match status" value="2"/>
</dbReference>
<dbReference type="Gene3D" id="1.10.1200.10">
    <property type="entry name" value="ACP-like"/>
    <property type="match status" value="2"/>
</dbReference>
<dbReference type="FunFam" id="3.40.50.12780:FF:000012">
    <property type="entry name" value="Non-ribosomal peptide synthetase"/>
    <property type="match status" value="2"/>
</dbReference>
<dbReference type="Gene3D" id="2.30.38.10">
    <property type="entry name" value="Luciferase, Domain 3"/>
    <property type="match status" value="1"/>
</dbReference>
<evidence type="ECO:0000256" key="2">
    <source>
        <dbReference type="ARBA" id="ARBA00022450"/>
    </source>
</evidence>
<dbReference type="EMBL" id="BOPD01000029">
    <property type="protein sequence ID" value="GIJ35335.1"/>
    <property type="molecule type" value="Genomic_DNA"/>
</dbReference>
<dbReference type="RefSeq" id="WP_093402971.1">
    <property type="nucleotide sequence ID" value="NZ_BOPD01000029.1"/>
</dbReference>
<dbReference type="NCBIfam" id="TIGR01733">
    <property type="entry name" value="AA-adenyl-dom"/>
    <property type="match status" value="2"/>
</dbReference>
<dbReference type="GO" id="GO:0003824">
    <property type="term" value="F:catalytic activity"/>
    <property type="evidence" value="ECO:0007669"/>
    <property type="project" value="InterPro"/>
</dbReference>
<dbReference type="PANTHER" id="PTHR45527:SF1">
    <property type="entry name" value="FATTY ACID SYNTHASE"/>
    <property type="match status" value="1"/>
</dbReference>
<dbReference type="CDD" id="cd17646">
    <property type="entry name" value="A_NRPS_AB3403-like"/>
    <property type="match status" value="1"/>
</dbReference>
<dbReference type="SUPFAM" id="SSF47336">
    <property type="entry name" value="ACP-like"/>
    <property type="match status" value="2"/>
</dbReference>